<evidence type="ECO:0000256" key="3">
    <source>
        <dbReference type="ARBA" id="ARBA00022643"/>
    </source>
</evidence>
<feature type="binding site" evidence="5">
    <location>
        <position position="137"/>
    </location>
    <ligand>
        <name>FMN</name>
        <dbReference type="ChEBI" id="CHEBI:58210"/>
    </ligand>
</feature>
<dbReference type="InterPro" id="IPR004507">
    <property type="entry name" value="UbiX-like"/>
</dbReference>
<dbReference type="AlphaFoldDB" id="A0A132NBH9"/>
<comment type="function">
    <text evidence="5">Flavin prenyltransferase that catalyzes the synthesis of the prenylated FMN cofactor (prenyl-FMN) for 4-hydroxy-3-polyprenylbenzoic acid decarboxylase UbiD. The prenyltransferase is metal-independent and links a dimethylallyl moiety from dimethylallyl monophosphate (DMAP) to the flavin N5 and C6 atoms of FMN.</text>
</comment>
<evidence type="ECO:0000313" key="10">
    <source>
        <dbReference type="Proteomes" id="UP000243024"/>
    </source>
</evidence>
<accession>A0A132NBH9</accession>
<dbReference type="RefSeq" id="WP_066197738.1">
    <property type="nucleotide sequence ID" value="NZ_JBDOQL010000197.1"/>
</dbReference>
<dbReference type="PANTHER" id="PTHR43374">
    <property type="entry name" value="FLAVIN PRENYLTRANSFERASE"/>
    <property type="match status" value="1"/>
</dbReference>
<comment type="caution">
    <text evidence="5">Lacks conserved residue(s) required for the propagation of feature annotation.</text>
</comment>
<dbReference type="Proteomes" id="UP000243024">
    <property type="component" value="Unassembled WGS sequence"/>
</dbReference>
<proteinExistence type="inferred from homology"/>
<reference evidence="9 11" key="2">
    <citation type="submission" date="2017-08" db="EMBL/GenBank/DDBJ databases">
        <title>Burning lignite coal seam in the remote Altai Mountains harbors a hydrogen-driven thermophilic microbial community.</title>
        <authorList>
            <person name="Kadnikov V.V."/>
            <person name="Mardanov A.V."/>
            <person name="Ivasenko D."/>
            <person name="Beletsky A.V."/>
            <person name="Karnachuk O.V."/>
            <person name="Ravin N.V."/>
        </authorList>
    </citation>
    <scope>NUCLEOTIDE SEQUENCE [LARGE SCALE GENOMIC DNA]</scope>
    <source>
        <strain evidence="9">AL33</strain>
    </source>
</reference>
<feature type="binding site" evidence="5">
    <location>
        <position position="39"/>
    </location>
    <ligand>
        <name>FMN</name>
        <dbReference type="ChEBI" id="CHEBI:58210"/>
    </ligand>
</feature>
<dbReference type="Proteomes" id="UP000244180">
    <property type="component" value="Unassembled WGS sequence"/>
</dbReference>
<dbReference type="NCBIfam" id="NF004685">
    <property type="entry name" value="PRK06029.1"/>
    <property type="match status" value="1"/>
</dbReference>
<evidence type="ECO:0000313" key="11">
    <source>
        <dbReference type="Proteomes" id="UP000244180"/>
    </source>
</evidence>
<comment type="caution">
    <text evidence="9">The sequence shown here is derived from an EMBL/GenBank/DDBJ whole genome shotgun (WGS) entry which is preliminary data.</text>
</comment>
<feature type="binding site" evidence="5">
    <location>
        <begin position="13"/>
        <end position="15"/>
    </location>
    <ligand>
        <name>FMN</name>
        <dbReference type="ChEBI" id="CHEBI:58210"/>
    </ligand>
</feature>
<dbReference type="InterPro" id="IPR003382">
    <property type="entry name" value="Flavoprotein"/>
</dbReference>
<dbReference type="PANTHER" id="PTHR43374:SF1">
    <property type="entry name" value="FLAVIN PRENYLTRANSFERASE PAD1, MITOCHONDRIAL"/>
    <property type="match status" value="1"/>
</dbReference>
<dbReference type="Proteomes" id="UP000748108">
    <property type="component" value="Unassembled WGS sequence"/>
</dbReference>
<name>A0A132NBH9_HYDSH</name>
<keyword evidence="1 5" id="KW-0637">Prenyltransferase</keyword>
<sequence>MRGGRRFVVALTGASGIRYGLRAMAALLRLGHEVHAMVSDGALRVAAEEEDVHFEGGARGLRTLLAAEGAAERLFVYDVRDIGARPASGTFVHDGMLVIPCSMNTLAAIAHGLADNLITRSADATLKEGRPLVLVPRETPLSAVHLENMLKLARLGVRIVAAMPAFYPRPKTVDDIVDFVAGRALDAVGVTDHGLFPRWKDLPRQGETEATEC</sequence>
<organism evidence="9 11">
    <name type="scientific">Hydrogenibacillus schlegelii</name>
    <name type="common">Bacillus schlegelii</name>
    <dbReference type="NCBI Taxonomy" id="1484"/>
    <lineage>
        <taxon>Bacteria</taxon>
        <taxon>Bacillati</taxon>
        <taxon>Bacillota</taxon>
        <taxon>Bacilli</taxon>
        <taxon>Bacillales</taxon>
        <taxon>Bacillales Family X. Incertae Sedis</taxon>
        <taxon>Hydrogenibacillus</taxon>
    </lineage>
</organism>
<keyword evidence="9" id="KW-0456">Lyase</keyword>
<dbReference type="GO" id="GO:0016831">
    <property type="term" value="F:carboxy-lyase activity"/>
    <property type="evidence" value="ECO:0007669"/>
    <property type="project" value="TreeGrafter"/>
</dbReference>
<dbReference type="EMBL" id="JXBB01000001">
    <property type="protein sequence ID" value="OAR05528.1"/>
    <property type="molecule type" value="Genomic_DNA"/>
</dbReference>
<dbReference type="EC" id="2.5.1.129" evidence="5"/>
<evidence type="ECO:0000256" key="2">
    <source>
        <dbReference type="ARBA" id="ARBA00022630"/>
    </source>
</evidence>
<dbReference type="OrthoDB" id="9781577at2"/>
<dbReference type="EMBL" id="PEBV01000007">
    <property type="protein sequence ID" value="PTQ54024.1"/>
    <property type="molecule type" value="Genomic_DNA"/>
</dbReference>
<evidence type="ECO:0000256" key="1">
    <source>
        <dbReference type="ARBA" id="ARBA00022602"/>
    </source>
</evidence>
<evidence type="ECO:0000256" key="5">
    <source>
        <dbReference type="HAMAP-Rule" id="MF_01984"/>
    </source>
</evidence>
<dbReference type="GO" id="GO:0106141">
    <property type="term" value="F:flavin prenyltransferase activity"/>
    <property type="evidence" value="ECO:0007669"/>
    <property type="project" value="UniProtKB-EC"/>
</dbReference>
<comment type="catalytic activity">
    <reaction evidence="5">
        <text>dimethylallyl phosphate + FMNH2 = prenylated FMNH2 + phosphate</text>
        <dbReference type="Rhea" id="RHEA:37743"/>
        <dbReference type="ChEBI" id="CHEBI:43474"/>
        <dbReference type="ChEBI" id="CHEBI:57618"/>
        <dbReference type="ChEBI" id="CHEBI:87467"/>
        <dbReference type="ChEBI" id="CHEBI:88052"/>
        <dbReference type="EC" id="2.5.1.129"/>
    </reaction>
</comment>
<feature type="domain" description="Flavoprotein" evidence="6">
    <location>
        <begin position="6"/>
        <end position="187"/>
    </location>
</feature>
<feature type="binding site" evidence="5">
    <location>
        <begin position="102"/>
        <end position="105"/>
    </location>
    <ligand>
        <name>FMN</name>
        <dbReference type="ChEBI" id="CHEBI:58210"/>
    </ligand>
</feature>
<keyword evidence="4 5" id="KW-0808">Transferase</keyword>
<dbReference type="Gene3D" id="3.40.50.1950">
    <property type="entry name" value="Flavin prenyltransferase-like"/>
    <property type="match status" value="1"/>
</dbReference>
<reference evidence="8 10" key="1">
    <citation type="submission" date="2015-09" db="EMBL/GenBank/DDBJ databases">
        <title>Draft genome sequence of Hydrogenibacillus schlegelii DSM 2000.</title>
        <authorList>
            <person name="Hemp J."/>
        </authorList>
    </citation>
    <scope>NUCLEOTIDE SEQUENCE [LARGE SCALE GENOMIC DNA]</scope>
    <source>
        <strain evidence="8 10">MA 48</strain>
    </source>
</reference>
<keyword evidence="3 5" id="KW-0288">FMN</keyword>
<gene>
    <name evidence="5" type="primary">ubiX</name>
    <name evidence="9" type="ORF">HSCHL_0878</name>
    <name evidence="7" type="ORF">KM312_06960</name>
    <name evidence="8" type="ORF">SA87_11640</name>
</gene>
<keyword evidence="10" id="KW-1185">Reference proteome</keyword>
<feature type="binding site" evidence="5">
    <location>
        <position position="183"/>
    </location>
    <ligand>
        <name>dimethylallyl phosphate</name>
        <dbReference type="ChEBI" id="CHEBI:88052"/>
    </ligand>
</feature>
<dbReference type="NCBIfam" id="TIGR00421">
    <property type="entry name" value="ubiX_pad"/>
    <property type="match status" value="1"/>
</dbReference>
<dbReference type="SUPFAM" id="SSF52507">
    <property type="entry name" value="Homo-oligomeric flavin-containing Cys decarboxylases, HFCD"/>
    <property type="match status" value="1"/>
</dbReference>
<evidence type="ECO:0000313" key="9">
    <source>
        <dbReference type="EMBL" id="PTQ54024.1"/>
    </source>
</evidence>
<evidence type="ECO:0000259" key="6">
    <source>
        <dbReference type="Pfam" id="PF02441"/>
    </source>
</evidence>
<evidence type="ECO:0000313" key="8">
    <source>
        <dbReference type="EMBL" id="OAR05528.1"/>
    </source>
</evidence>
<evidence type="ECO:0000313" key="7">
    <source>
        <dbReference type="EMBL" id="MBT9282379.1"/>
    </source>
</evidence>
<dbReference type="Pfam" id="PF02441">
    <property type="entry name" value="Flavoprotein"/>
    <property type="match status" value="1"/>
</dbReference>
<dbReference type="EMBL" id="JAHHQF010000055">
    <property type="protein sequence ID" value="MBT9282379.1"/>
    <property type="molecule type" value="Genomic_DNA"/>
</dbReference>
<dbReference type="HAMAP" id="MF_01984">
    <property type="entry name" value="ubiX_pad"/>
    <property type="match status" value="1"/>
</dbReference>
<feature type="binding site" evidence="5">
    <location>
        <position position="167"/>
    </location>
    <ligand>
        <name>dimethylallyl phosphate</name>
        <dbReference type="ChEBI" id="CHEBI:88052"/>
    </ligand>
</feature>
<protein>
    <recommendedName>
        <fullName evidence="5">Flavin prenyltransferase UbiX</fullName>
        <ecNumber evidence="5">2.5.1.129</ecNumber>
    </recommendedName>
</protein>
<evidence type="ECO:0000256" key="4">
    <source>
        <dbReference type="ARBA" id="ARBA00022679"/>
    </source>
</evidence>
<keyword evidence="2 5" id="KW-0285">Flavoprotein</keyword>
<comment type="similarity">
    <text evidence="5">Belongs to the UbiX/PAD1 family.</text>
</comment>
<dbReference type="STRING" id="1484.SA87_11640"/>
<dbReference type="InterPro" id="IPR036551">
    <property type="entry name" value="Flavin_trans-like"/>
</dbReference>
<reference evidence="7" key="3">
    <citation type="journal article" date="2021" name="Microbiology">
        <title>Metagenomic Analysis of the Microbial Community in the Underground Coal Fire Area (Kemerovo Region, Russia) Revealed Predominance of Thermophilic Members of the Phyla Deinococcus-thermus, Aquificae, and Firmicutes.</title>
        <authorList>
            <person name="Kadnikov V."/>
            <person name="Mardanov A.V."/>
            <person name="Beletsky A.V."/>
            <person name="Karnachuk O.V."/>
            <person name="Ravin N.V."/>
        </authorList>
    </citation>
    <scope>NUCLEOTIDE SEQUENCE</scope>
    <source>
        <strain evidence="7">RBS10-49</strain>
    </source>
</reference>